<evidence type="ECO:0000256" key="3">
    <source>
        <dbReference type="ARBA" id="ARBA00022989"/>
    </source>
</evidence>
<dbReference type="PROSITE" id="PS01130">
    <property type="entry name" value="SLC26A"/>
    <property type="match status" value="1"/>
</dbReference>
<dbReference type="KEGG" id="dpa:109538303"/>
<evidence type="ECO:0000259" key="6">
    <source>
        <dbReference type="Pfam" id="PF00916"/>
    </source>
</evidence>
<evidence type="ECO:0000256" key="4">
    <source>
        <dbReference type="ARBA" id="ARBA00023136"/>
    </source>
</evidence>
<keyword evidence="8" id="KW-1185">Reference proteome</keyword>
<reference evidence="7" key="2">
    <citation type="submission" date="2024-08" db="UniProtKB">
        <authorList>
            <consortium name="EnsemblMetazoa"/>
        </authorList>
    </citation>
    <scope>IDENTIFICATION</scope>
</reference>
<keyword evidence="2 5" id="KW-0812">Transmembrane</keyword>
<dbReference type="GO" id="GO:0008271">
    <property type="term" value="F:secondary active sulfate transmembrane transporter activity"/>
    <property type="evidence" value="ECO:0007669"/>
    <property type="project" value="InterPro"/>
</dbReference>
<feature type="transmembrane region" description="Helical" evidence="5">
    <location>
        <begin position="450"/>
        <end position="470"/>
    </location>
</feature>
<feature type="transmembrane region" description="Helical" evidence="5">
    <location>
        <begin position="477"/>
        <end position="498"/>
    </location>
</feature>
<dbReference type="PANTHER" id="PTHR11814">
    <property type="entry name" value="SULFATE TRANSPORTER"/>
    <property type="match status" value="1"/>
</dbReference>
<dbReference type="Gene3D" id="3.30.750.24">
    <property type="entry name" value="STAS domain"/>
    <property type="match status" value="1"/>
</dbReference>
<evidence type="ECO:0000313" key="8">
    <source>
        <dbReference type="Proteomes" id="UP000019118"/>
    </source>
</evidence>
<organism evidence="7 8">
    <name type="scientific">Dendroctonus ponderosae</name>
    <name type="common">Mountain pine beetle</name>
    <dbReference type="NCBI Taxonomy" id="77166"/>
    <lineage>
        <taxon>Eukaryota</taxon>
        <taxon>Metazoa</taxon>
        <taxon>Ecdysozoa</taxon>
        <taxon>Arthropoda</taxon>
        <taxon>Hexapoda</taxon>
        <taxon>Insecta</taxon>
        <taxon>Pterygota</taxon>
        <taxon>Neoptera</taxon>
        <taxon>Endopterygota</taxon>
        <taxon>Coleoptera</taxon>
        <taxon>Polyphaga</taxon>
        <taxon>Cucujiformia</taxon>
        <taxon>Curculionidae</taxon>
        <taxon>Scolytinae</taxon>
        <taxon>Dendroctonus</taxon>
    </lineage>
</organism>
<proteinExistence type="predicted"/>
<feature type="transmembrane region" description="Helical" evidence="5">
    <location>
        <begin position="267"/>
        <end position="285"/>
    </location>
</feature>
<sequence>MRCQKKVVLTSYIIGDNPENIVNIFQQFQMTKNDKWENSDVIMDNDIATSEKRISDTTLDLTENLRHRSGSLIYPPRETFSMKEWMKYHARKTCSTKTLKKRVPIFGYLPNYTWETALSDFLAGLTVGLTIIPQAIAYSSVAGLPAQIGLYSSIVGPFVYAIFGSSKDSPIGPTAIEGLLVRENKHELGVAGAILLCFLSGCVELAMGILHLGFLIDFISGPVAVAFTSAAAIIVATTQVKDLLGLDHPGDNFLLVWKQIYEHITEISGPDCAMGFLAIICLVILKKLKDSKYLQQGSEENSTFHRILNGACWFLATSRNLLVVVISASVAYAFESQGTSPFRLTGFVKPGLPSVSLPPFSTEVNGKSYTFFDMASTLGSAIIIVPILSILQNYAIAKVYSEGRSIDSTQEMLALGFCNIASSFVSSMPVSGALSRGAVNHASGVRTTFGGVYTAIVVILSLKFLTPWFYYIPKAALASVIIVAVAFMIELHVLGPIWKTKKIDLIPASATFFGCLFTRLEIGIGIGIAINLAFLLYATARPSINIEKSKTNVGHDYLLITPDRSVLFPSVEFVRNVITKASIKKGLSAVPVVIDAKHIQAADYTAAKGMKLLISDFANRNQPIVFMNLKKSVITTFKGVNPESFVYCQTFDELNECIDAFATKTISLDVDLMNDQSLTKYSTKL</sequence>
<dbReference type="InterPro" id="IPR001902">
    <property type="entry name" value="SLC26A/SulP_fam"/>
</dbReference>
<dbReference type="InterPro" id="IPR011547">
    <property type="entry name" value="SLC26A/SulP_dom"/>
</dbReference>
<comment type="subcellular location">
    <subcellularLocation>
        <location evidence="1">Membrane</location>
        <topology evidence="1">Multi-pass membrane protein</topology>
    </subcellularLocation>
</comment>
<evidence type="ECO:0000256" key="2">
    <source>
        <dbReference type="ARBA" id="ARBA00022692"/>
    </source>
</evidence>
<evidence type="ECO:0000256" key="1">
    <source>
        <dbReference type="ARBA" id="ARBA00004141"/>
    </source>
</evidence>
<dbReference type="InterPro" id="IPR018045">
    <property type="entry name" value="S04_transporter_CS"/>
</dbReference>
<name>A0AAR5PJT9_DENPD</name>
<feature type="transmembrane region" description="Helical" evidence="5">
    <location>
        <begin position="306"/>
        <end position="334"/>
    </location>
</feature>
<accession>A0AAR5PJT9</accession>
<feature type="domain" description="SLC26A/SulP transporter" evidence="6">
    <location>
        <begin position="119"/>
        <end position="506"/>
    </location>
</feature>
<feature type="transmembrane region" description="Helical" evidence="5">
    <location>
        <begin position="510"/>
        <end position="538"/>
    </location>
</feature>
<dbReference type="EnsemblMetazoa" id="XM_019905477.1">
    <property type="protein sequence ID" value="XP_019761036.1"/>
    <property type="gene ID" value="LOC109538303"/>
</dbReference>
<dbReference type="Pfam" id="PF00916">
    <property type="entry name" value="Sulfate_transp"/>
    <property type="match status" value="1"/>
</dbReference>
<evidence type="ECO:0000313" key="7">
    <source>
        <dbReference type="EnsemblMetazoa" id="XP_019761036.1"/>
    </source>
</evidence>
<feature type="transmembrane region" description="Helical" evidence="5">
    <location>
        <begin position="369"/>
        <end position="391"/>
    </location>
</feature>
<dbReference type="CDD" id="cd07042">
    <property type="entry name" value="STAS_SulP_like_sulfate_transporter"/>
    <property type="match status" value="1"/>
</dbReference>
<dbReference type="GeneID" id="109538303"/>
<keyword evidence="4 5" id="KW-0472">Membrane</keyword>
<feature type="transmembrane region" description="Helical" evidence="5">
    <location>
        <begin position="412"/>
        <end position="430"/>
    </location>
</feature>
<evidence type="ECO:0000256" key="5">
    <source>
        <dbReference type="SAM" id="Phobius"/>
    </source>
</evidence>
<feature type="transmembrane region" description="Helical" evidence="5">
    <location>
        <begin position="214"/>
        <end position="236"/>
    </location>
</feature>
<dbReference type="SUPFAM" id="SSF52091">
    <property type="entry name" value="SpoIIaa-like"/>
    <property type="match status" value="1"/>
</dbReference>
<dbReference type="GO" id="GO:0016020">
    <property type="term" value="C:membrane"/>
    <property type="evidence" value="ECO:0007669"/>
    <property type="project" value="UniProtKB-SubCell"/>
</dbReference>
<keyword evidence="3 5" id="KW-1133">Transmembrane helix</keyword>
<dbReference type="AlphaFoldDB" id="A0AAR5PJT9"/>
<reference evidence="8" key="1">
    <citation type="journal article" date="2013" name="Genome Biol.">
        <title>Draft genome of the mountain pine beetle, Dendroctonus ponderosae Hopkins, a major forest pest.</title>
        <authorList>
            <person name="Keeling C.I."/>
            <person name="Yuen M.M."/>
            <person name="Liao N.Y."/>
            <person name="Docking T.R."/>
            <person name="Chan S.K."/>
            <person name="Taylor G.A."/>
            <person name="Palmquist D.L."/>
            <person name="Jackman S.D."/>
            <person name="Nguyen A."/>
            <person name="Li M."/>
            <person name="Henderson H."/>
            <person name="Janes J.K."/>
            <person name="Zhao Y."/>
            <person name="Pandoh P."/>
            <person name="Moore R."/>
            <person name="Sperling F.A."/>
            <person name="Huber D.P."/>
            <person name="Birol I."/>
            <person name="Jones S.J."/>
            <person name="Bohlmann J."/>
        </authorList>
    </citation>
    <scope>NUCLEOTIDE SEQUENCE</scope>
</reference>
<dbReference type="Proteomes" id="UP000019118">
    <property type="component" value="Unassembled WGS sequence"/>
</dbReference>
<dbReference type="InterPro" id="IPR036513">
    <property type="entry name" value="STAS_dom_sf"/>
</dbReference>
<feature type="transmembrane region" description="Helical" evidence="5">
    <location>
        <begin position="188"/>
        <end position="207"/>
    </location>
</feature>
<protein>
    <recommendedName>
        <fullName evidence="6">SLC26A/SulP transporter domain-containing protein</fullName>
    </recommendedName>
</protein>